<feature type="domain" description="IFT122 second beta-propeller" evidence="1">
    <location>
        <begin position="5"/>
        <end position="70"/>
    </location>
</feature>
<protein>
    <recommendedName>
        <fullName evidence="1">IFT122 second beta-propeller domain-containing protein</fullName>
    </recommendedName>
</protein>
<evidence type="ECO:0000259" key="1">
    <source>
        <dbReference type="Pfam" id="PF23377"/>
    </source>
</evidence>
<dbReference type="EMBL" id="HBGN01035290">
    <property type="protein sequence ID" value="CAD9352883.1"/>
    <property type="molecule type" value="Transcribed_RNA"/>
</dbReference>
<dbReference type="AlphaFoldDB" id="A0A7S1ZZA9"/>
<evidence type="ECO:0000313" key="2">
    <source>
        <dbReference type="EMBL" id="CAD9352883.1"/>
    </source>
</evidence>
<dbReference type="InterPro" id="IPR056152">
    <property type="entry name" value="Beta-prop_IFT122_2nd"/>
</dbReference>
<accession>A0A7S1ZZA9</accession>
<name>A0A7S1ZZA9_9STRA</name>
<gene>
    <name evidence="2" type="ORF">DBRI1063_LOCUS22695</name>
</gene>
<reference evidence="2" key="1">
    <citation type="submission" date="2021-01" db="EMBL/GenBank/DDBJ databases">
        <authorList>
            <person name="Corre E."/>
            <person name="Pelletier E."/>
            <person name="Niang G."/>
            <person name="Scheremetjew M."/>
            <person name="Finn R."/>
            <person name="Kale V."/>
            <person name="Holt S."/>
            <person name="Cochrane G."/>
            <person name="Meng A."/>
            <person name="Brown T."/>
            <person name="Cohen L."/>
        </authorList>
    </citation>
    <scope>NUCLEOTIDE SEQUENCE</scope>
    <source>
        <strain evidence="2">Pop2</strain>
    </source>
</reference>
<proteinExistence type="predicted"/>
<organism evidence="2">
    <name type="scientific">Ditylum brightwellii</name>
    <dbReference type="NCBI Taxonomy" id="49249"/>
    <lineage>
        <taxon>Eukaryota</taxon>
        <taxon>Sar</taxon>
        <taxon>Stramenopiles</taxon>
        <taxon>Ochrophyta</taxon>
        <taxon>Bacillariophyta</taxon>
        <taxon>Mediophyceae</taxon>
        <taxon>Lithodesmiophycidae</taxon>
        <taxon>Lithodesmiales</taxon>
        <taxon>Lithodesmiaceae</taxon>
        <taxon>Ditylum</taxon>
    </lineage>
</organism>
<dbReference type="Pfam" id="PF23377">
    <property type="entry name" value="Beta-prop_IFT122_2nd"/>
    <property type="match status" value="1"/>
</dbReference>
<sequence>MMRTVSFYMISAQKEPVFRTDRVTHLSFNSEVNGMLCYSGNNTLTVETSQGSTHVEHLYGNVIGFRGSNVQAESLLRDMENEYDQFQAKKEKTSFCHDDDARRQHWYMRNMNLSLMGVNYCHMLNGLQCKIDLKRHFECTARPKCQIRAIVSSWSCQKMQL</sequence>